<dbReference type="AlphaFoldDB" id="C5LK52"/>
<feature type="region of interest" description="Disordered" evidence="1">
    <location>
        <begin position="28"/>
        <end position="83"/>
    </location>
</feature>
<feature type="compositionally biased region" description="Basic and acidic residues" evidence="1">
    <location>
        <begin position="31"/>
        <end position="69"/>
    </location>
</feature>
<dbReference type="GeneID" id="9051179"/>
<protein>
    <submittedName>
        <fullName evidence="2">Uncharacterized protein</fullName>
    </submittedName>
</protein>
<evidence type="ECO:0000256" key="1">
    <source>
        <dbReference type="SAM" id="MobiDB-lite"/>
    </source>
</evidence>
<organism evidence="3">
    <name type="scientific">Perkinsus marinus (strain ATCC 50983 / TXsc)</name>
    <dbReference type="NCBI Taxonomy" id="423536"/>
    <lineage>
        <taxon>Eukaryota</taxon>
        <taxon>Sar</taxon>
        <taxon>Alveolata</taxon>
        <taxon>Perkinsozoa</taxon>
        <taxon>Perkinsea</taxon>
        <taxon>Perkinsida</taxon>
        <taxon>Perkinsidae</taxon>
        <taxon>Perkinsus</taxon>
    </lineage>
</organism>
<keyword evidence="3" id="KW-1185">Reference proteome</keyword>
<evidence type="ECO:0000313" key="3">
    <source>
        <dbReference type="Proteomes" id="UP000007800"/>
    </source>
</evidence>
<proteinExistence type="predicted"/>
<name>C5LK52_PERM5</name>
<dbReference type="InParanoid" id="C5LK52"/>
<dbReference type="RefSeq" id="XP_002771023.1">
    <property type="nucleotide sequence ID" value="XM_002770977.1"/>
</dbReference>
<accession>C5LK52</accession>
<sequence length="83" mass="9198">MFKQLSSDTRAEVVDSEKKCTALEGICSLENKGEKREDGEASPDKSQEKNEMGESSPSRHVDMARRNASEMENCPGDAYQILS</sequence>
<evidence type="ECO:0000313" key="2">
    <source>
        <dbReference type="EMBL" id="EER02839.1"/>
    </source>
</evidence>
<gene>
    <name evidence="2" type="ORF">Pmar_PMAR025997</name>
</gene>
<dbReference type="Proteomes" id="UP000007800">
    <property type="component" value="Unassembled WGS sequence"/>
</dbReference>
<reference evidence="2 3" key="1">
    <citation type="submission" date="2008-07" db="EMBL/GenBank/DDBJ databases">
        <authorList>
            <person name="El-Sayed N."/>
            <person name="Caler E."/>
            <person name="Inman J."/>
            <person name="Amedeo P."/>
            <person name="Hass B."/>
            <person name="Wortman J."/>
        </authorList>
    </citation>
    <scope>NUCLEOTIDE SEQUENCE [LARGE SCALE GENOMIC DNA]</scope>
    <source>
        <strain evidence="3">ATCC 50983 / TXsc</strain>
    </source>
</reference>
<dbReference type="EMBL" id="GG682743">
    <property type="protein sequence ID" value="EER02839.1"/>
    <property type="molecule type" value="Genomic_DNA"/>
</dbReference>